<dbReference type="RefSeq" id="WP_237760516.1">
    <property type="nucleotide sequence ID" value="NZ_LNYY01000021.1"/>
</dbReference>
<reference evidence="2 3" key="1">
    <citation type="submission" date="2015-11" db="EMBL/GenBank/DDBJ databases">
        <title>Genomic analysis of 38 Legionella species identifies large and diverse effector repertoires.</title>
        <authorList>
            <person name="Burstein D."/>
            <person name="Amaro F."/>
            <person name="Zusman T."/>
            <person name="Lifshitz Z."/>
            <person name="Cohen O."/>
            <person name="Gilbert J.A."/>
            <person name="Pupko T."/>
            <person name="Shuman H.A."/>
            <person name="Segal G."/>
        </authorList>
    </citation>
    <scope>NUCLEOTIDE SEQUENCE [LARGE SCALE GENOMIC DNA]</scope>
    <source>
        <strain evidence="2 3">IMVS3376</strain>
    </source>
</reference>
<sequence length="261" mass="28618">MKNTLIKIFLCTLASIPYAAIADNDICSDLLTLINSPSNVNSPCSVPFKKAFVELNYINQQLPDHAGAQQNFPNTDLRIGLPSNNEFFVFPSNYIDQKSIPKSGATDNRFGLKHTINYKNNWVFALQGIANTPTGSFAYGTNHWGVTFNGIAYYEINQLSITAQLGLSRLSDPRLSGGHYFNTINPDISLGFSPTAKISLYVELYGQSKISATQGSGYNFDGGISFLVFPNTILNLSGGQQLHNYLGNFKHYINVGIAVIV</sequence>
<gene>
    <name evidence="2" type="ORF">Lste_3267</name>
</gene>
<dbReference type="AlphaFoldDB" id="A0A0W0ZD32"/>
<keyword evidence="1" id="KW-0732">Signal</keyword>
<keyword evidence="3" id="KW-1185">Reference proteome</keyword>
<evidence type="ECO:0000313" key="3">
    <source>
        <dbReference type="Proteomes" id="UP000054926"/>
    </source>
</evidence>
<dbReference type="Proteomes" id="UP000054926">
    <property type="component" value="Unassembled WGS sequence"/>
</dbReference>
<feature type="signal peptide" evidence="1">
    <location>
        <begin position="1"/>
        <end position="22"/>
    </location>
</feature>
<evidence type="ECO:0000313" key="2">
    <source>
        <dbReference type="EMBL" id="KTD67061.1"/>
    </source>
</evidence>
<comment type="caution">
    <text evidence="2">The sequence shown here is derived from an EMBL/GenBank/DDBJ whole genome shotgun (WGS) entry which is preliminary data.</text>
</comment>
<accession>A0A0W0ZD32</accession>
<feature type="chain" id="PRO_5006918527" evidence="1">
    <location>
        <begin position="23"/>
        <end position="261"/>
    </location>
</feature>
<evidence type="ECO:0000256" key="1">
    <source>
        <dbReference type="SAM" id="SignalP"/>
    </source>
</evidence>
<organism evidence="2 3">
    <name type="scientific">Legionella steelei</name>
    <dbReference type="NCBI Taxonomy" id="947033"/>
    <lineage>
        <taxon>Bacteria</taxon>
        <taxon>Pseudomonadati</taxon>
        <taxon>Pseudomonadota</taxon>
        <taxon>Gammaproteobacteria</taxon>
        <taxon>Legionellales</taxon>
        <taxon>Legionellaceae</taxon>
        <taxon>Legionella</taxon>
    </lineage>
</organism>
<proteinExistence type="predicted"/>
<dbReference type="PATRIC" id="fig|947033.5.peg.3475"/>
<name>A0A0W0ZD32_9GAMM</name>
<dbReference type="EMBL" id="LNYY01000021">
    <property type="protein sequence ID" value="KTD67061.1"/>
    <property type="molecule type" value="Genomic_DNA"/>
</dbReference>
<protein>
    <submittedName>
        <fullName evidence="2">Uncharacterized protein</fullName>
    </submittedName>
</protein>